<feature type="transmembrane region" description="Helical" evidence="2">
    <location>
        <begin position="130"/>
        <end position="151"/>
    </location>
</feature>
<keyword evidence="2" id="KW-0812">Transmembrane</keyword>
<dbReference type="InterPro" id="IPR025315">
    <property type="entry name" value="DUF4220"/>
</dbReference>
<evidence type="ECO:0000259" key="3">
    <source>
        <dbReference type="Pfam" id="PF13968"/>
    </source>
</evidence>
<proteinExistence type="predicted"/>
<organism evidence="4 5">
    <name type="scientific">Panicum virgatum</name>
    <name type="common">Blackwell switchgrass</name>
    <dbReference type="NCBI Taxonomy" id="38727"/>
    <lineage>
        <taxon>Eukaryota</taxon>
        <taxon>Viridiplantae</taxon>
        <taxon>Streptophyta</taxon>
        <taxon>Embryophyta</taxon>
        <taxon>Tracheophyta</taxon>
        <taxon>Spermatophyta</taxon>
        <taxon>Magnoliopsida</taxon>
        <taxon>Liliopsida</taxon>
        <taxon>Poales</taxon>
        <taxon>Poaceae</taxon>
        <taxon>PACMAD clade</taxon>
        <taxon>Panicoideae</taxon>
        <taxon>Panicodae</taxon>
        <taxon>Paniceae</taxon>
        <taxon>Panicinae</taxon>
        <taxon>Panicum</taxon>
        <taxon>Panicum sect. Hiantes</taxon>
    </lineage>
</organism>
<reference evidence="4" key="1">
    <citation type="submission" date="2020-05" db="EMBL/GenBank/DDBJ databases">
        <title>WGS assembly of Panicum virgatum.</title>
        <authorList>
            <person name="Lovell J.T."/>
            <person name="Jenkins J."/>
            <person name="Shu S."/>
            <person name="Juenger T.E."/>
            <person name="Schmutz J."/>
        </authorList>
    </citation>
    <scope>NUCLEOTIDE SEQUENCE</scope>
    <source>
        <strain evidence="4">AP13</strain>
    </source>
</reference>
<feature type="domain" description="DUF4220" evidence="3">
    <location>
        <begin position="50"/>
        <end position="390"/>
    </location>
</feature>
<dbReference type="EMBL" id="CM029051">
    <property type="protein sequence ID" value="KAG2564305.1"/>
    <property type="molecule type" value="Genomic_DNA"/>
</dbReference>
<feature type="transmembrane region" description="Helical" evidence="2">
    <location>
        <begin position="14"/>
        <end position="33"/>
    </location>
</feature>
<evidence type="ECO:0000313" key="5">
    <source>
        <dbReference type="Proteomes" id="UP000823388"/>
    </source>
</evidence>
<dbReference type="PANTHER" id="PTHR31325">
    <property type="entry name" value="OS01G0798800 PROTEIN-RELATED"/>
    <property type="match status" value="1"/>
</dbReference>
<dbReference type="AlphaFoldDB" id="A0A8T0PT89"/>
<keyword evidence="2" id="KW-0472">Membrane</keyword>
<comment type="caution">
    <text evidence="4">The sequence shown here is derived from an EMBL/GenBank/DDBJ whole genome shotgun (WGS) entry which is preliminary data.</text>
</comment>
<name>A0A8T0PT89_PANVG</name>
<evidence type="ECO:0000256" key="2">
    <source>
        <dbReference type="SAM" id="Phobius"/>
    </source>
</evidence>
<evidence type="ECO:0000256" key="1">
    <source>
        <dbReference type="SAM" id="MobiDB-lite"/>
    </source>
</evidence>
<dbReference type="Pfam" id="PF04578">
    <property type="entry name" value="DUF594"/>
    <property type="match status" value="1"/>
</dbReference>
<feature type="region of interest" description="Disordered" evidence="1">
    <location>
        <begin position="705"/>
        <end position="735"/>
    </location>
</feature>
<feature type="transmembrane region" description="Helical" evidence="2">
    <location>
        <begin position="267"/>
        <end position="289"/>
    </location>
</feature>
<sequence>MGVAGVVAHAWNEWGIRSLVLLSFALQVSLLILAEFRRRINSSVVRLSVWSAYMLADATAIYALGHMSITSRSAEHQLMALWAPLLLLHLGGQDNITAYAIEDNRLWLRHLQTLAVQVAAAGYVLYESSIISHVSLLLSCATILVSLVGIAKYGERVWSLLRAGSNPITGKNYRNLQPSTSAIETGHYLDALISVGPSWDAEAYLLMAHRMLDVPMDLMRGPLGQDYTVYPFASNLRGEDLYQVVEMQLSLMHDVFYTKTVVIHSNMYGLCVHALTAAATASAFLLFHFHLRPPGHRTQQGPYSRVDVAITYVLLAGALALEAVSLLRALLSSWTCPLLVRRSRDKYWMEEHTLLNRIARALTSLRRLVHAADCRRRYWSGSMGQHNLLQLGARSRASSISKIARWMGLEDRWNIMAYSSCLPAPALVKDLLVKQVLRGEGVSRDGVSAEEAAGRSHNNSQLPEDARYAQLFDCRGRAELKRWGLYDGDIVYSLTWSLDERILVWHIATNIFLSWWRSEKKQHTTNNDDDKKAEVVEALSNYMVFLLAADPYMLSPAASRSSYIEVCYGLTTRGPRYGSAEELASVLRIYGDGLLEAVETGSTDNLHIKYGFRLDFSTQQHLRLTLQTGCKLGAKLISSEVELPDTTTGTLEVVAQVWVETLCYAAEQCSADSHAKQLSNGGELITVAALLLKYLKKRHFPTAGTRFNPQRWHRGGPFGSPPPDENKNPFSRAFP</sequence>
<gene>
    <name evidence="4" type="ORF">PVAP13_8KG333803</name>
</gene>
<dbReference type="OrthoDB" id="1689146at2759"/>
<dbReference type="Proteomes" id="UP000823388">
    <property type="component" value="Chromosome 8K"/>
</dbReference>
<keyword evidence="2" id="KW-1133">Transmembrane helix</keyword>
<dbReference type="EMBL" id="CM029051">
    <property type="protein sequence ID" value="KAG2564304.1"/>
    <property type="molecule type" value="Genomic_DNA"/>
</dbReference>
<accession>A0A8T0PT89</accession>
<protein>
    <recommendedName>
        <fullName evidence="3">DUF4220 domain-containing protein</fullName>
    </recommendedName>
</protein>
<keyword evidence="5" id="KW-1185">Reference proteome</keyword>
<dbReference type="Pfam" id="PF13968">
    <property type="entry name" value="DUF4220"/>
    <property type="match status" value="1"/>
</dbReference>
<feature type="transmembrane region" description="Helical" evidence="2">
    <location>
        <begin position="309"/>
        <end position="331"/>
    </location>
</feature>
<evidence type="ECO:0000313" key="4">
    <source>
        <dbReference type="EMBL" id="KAG2564305.1"/>
    </source>
</evidence>
<feature type="transmembrane region" description="Helical" evidence="2">
    <location>
        <begin position="45"/>
        <end position="64"/>
    </location>
</feature>
<dbReference type="InterPro" id="IPR007658">
    <property type="entry name" value="DUF594"/>
</dbReference>